<dbReference type="AlphaFoldDB" id="A0A0A9D386"/>
<sequence length="281" mass="31500">MDGQTKGTKCPVMKNTDLSGNSEEVYQKRISPDCSSLQESEEHQENENGASLNSSNLMEEKKGRRKTRGGKRHNRCKKTASQDPPLSTGPDNSGLMAMVSENNASCLKPKGRRKKQAKNKISIMTNSVSVEDAKRTDGECVNSDNGVEKSCEVGRNNLDCTSTEKTELQEQGTTCLSKDHNVNCLNASSLAEVYMEKLRIVFSPRQSLSGFPKKKLLILDLNGLLADINQDYHNAHMADAKVRGKLVFRRPYCDDFLNFCAWNFELGIWSSRKKRKCRFGY</sequence>
<evidence type="ECO:0000313" key="4">
    <source>
        <dbReference type="EMBL" id="JAD83064.1"/>
    </source>
</evidence>
<comment type="subunit">
    <text evidence="1">Component of the TIM23 complex.</text>
</comment>
<dbReference type="InterPro" id="IPR050365">
    <property type="entry name" value="TIM50"/>
</dbReference>
<protein>
    <recommendedName>
        <fullName evidence="1">Mitochondrial import inner membrane translocase subunit TIM50</fullName>
    </recommendedName>
</protein>
<evidence type="ECO:0000259" key="3">
    <source>
        <dbReference type="PROSITE" id="PS50969"/>
    </source>
</evidence>
<dbReference type="PROSITE" id="PS50969">
    <property type="entry name" value="FCP1"/>
    <property type="match status" value="1"/>
</dbReference>
<comment type="function">
    <text evidence="1">Essential component of the TIM23 complex, a complex that mediates the translocation of transit peptide-containing proteins across the mitochondrial inner membrane.</text>
</comment>
<feature type="compositionally biased region" description="Polar residues" evidence="2">
    <location>
        <begin position="47"/>
        <end position="57"/>
    </location>
</feature>
<dbReference type="SUPFAM" id="SSF56784">
    <property type="entry name" value="HAD-like"/>
    <property type="match status" value="1"/>
</dbReference>
<keyword evidence="1" id="KW-0809">Transit peptide</keyword>
<dbReference type="Gene3D" id="3.40.50.1000">
    <property type="entry name" value="HAD superfamily/HAD-like"/>
    <property type="match status" value="1"/>
</dbReference>
<keyword evidence="1" id="KW-0811">Translocation</keyword>
<dbReference type="InterPro" id="IPR023214">
    <property type="entry name" value="HAD_sf"/>
</dbReference>
<evidence type="ECO:0000256" key="1">
    <source>
        <dbReference type="RuleBase" id="RU365079"/>
    </source>
</evidence>
<dbReference type="InterPro" id="IPR036412">
    <property type="entry name" value="HAD-like_sf"/>
</dbReference>
<dbReference type="GO" id="GO:0015031">
    <property type="term" value="P:protein transport"/>
    <property type="evidence" value="ECO:0007669"/>
    <property type="project" value="UniProtKB-KW"/>
</dbReference>
<dbReference type="Pfam" id="PF03031">
    <property type="entry name" value="NIF"/>
    <property type="match status" value="1"/>
</dbReference>
<feature type="region of interest" description="Disordered" evidence="2">
    <location>
        <begin position="1"/>
        <end position="96"/>
    </location>
</feature>
<name>A0A0A9D386_ARUDO</name>
<accession>A0A0A9D386</accession>
<feature type="compositionally biased region" description="Basic residues" evidence="2">
    <location>
        <begin position="63"/>
        <end position="78"/>
    </location>
</feature>
<proteinExistence type="inferred from homology"/>
<reference evidence="4" key="1">
    <citation type="submission" date="2014-09" db="EMBL/GenBank/DDBJ databases">
        <authorList>
            <person name="Magalhaes I.L.F."/>
            <person name="Oliveira U."/>
            <person name="Santos F.R."/>
            <person name="Vidigal T.H.D.A."/>
            <person name="Brescovit A.D."/>
            <person name="Santos A.J."/>
        </authorList>
    </citation>
    <scope>NUCLEOTIDE SEQUENCE</scope>
    <source>
        <tissue evidence="4">Shoot tissue taken approximately 20 cm above the soil surface</tissue>
    </source>
</reference>
<keyword evidence="1" id="KW-0653">Protein transport</keyword>
<comment type="subcellular location">
    <subcellularLocation>
        <location evidence="1">Mitochondrion inner membrane</location>
        <topology evidence="1">Single-pass membrane protein</topology>
    </subcellularLocation>
</comment>
<comment type="similarity">
    <text evidence="1">Belongs to the TIM50 family.</text>
</comment>
<keyword evidence="1" id="KW-0813">Transport</keyword>
<dbReference type="EMBL" id="GBRH01214831">
    <property type="protein sequence ID" value="JAD83064.1"/>
    <property type="molecule type" value="Transcribed_RNA"/>
</dbReference>
<evidence type="ECO:0000256" key="2">
    <source>
        <dbReference type="SAM" id="MobiDB-lite"/>
    </source>
</evidence>
<keyword evidence="1" id="KW-0496">Mitochondrion</keyword>
<reference evidence="4" key="2">
    <citation type="journal article" date="2015" name="Data Brief">
        <title>Shoot transcriptome of the giant reed, Arundo donax.</title>
        <authorList>
            <person name="Barrero R.A."/>
            <person name="Guerrero F.D."/>
            <person name="Moolhuijzen P."/>
            <person name="Goolsby J.A."/>
            <person name="Tidwell J."/>
            <person name="Bellgard S.E."/>
            <person name="Bellgard M.I."/>
        </authorList>
    </citation>
    <scope>NUCLEOTIDE SEQUENCE</scope>
    <source>
        <tissue evidence="4">Shoot tissue taken approximately 20 cm above the soil surface</tissue>
    </source>
</reference>
<feature type="compositionally biased region" description="Polar residues" evidence="2">
    <location>
        <begin position="79"/>
        <end position="91"/>
    </location>
</feature>
<feature type="domain" description="FCP1 homology" evidence="3">
    <location>
        <begin position="210"/>
        <end position="281"/>
    </location>
</feature>
<dbReference type="GO" id="GO:0005744">
    <property type="term" value="C:TIM23 mitochondrial import inner membrane translocase complex"/>
    <property type="evidence" value="ECO:0007669"/>
    <property type="project" value="UniProtKB-UniRule"/>
</dbReference>
<dbReference type="PANTHER" id="PTHR12210">
    <property type="entry name" value="DULLARD PROTEIN PHOSPHATASE"/>
    <property type="match status" value="1"/>
</dbReference>
<dbReference type="InterPro" id="IPR004274">
    <property type="entry name" value="FCP1_dom"/>
</dbReference>
<organism evidence="4">
    <name type="scientific">Arundo donax</name>
    <name type="common">Giant reed</name>
    <name type="synonym">Donax arundinaceus</name>
    <dbReference type="NCBI Taxonomy" id="35708"/>
    <lineage>
        <taxon>Eukaryota</taxon>
        <taxon>Viridiplantae</taxon>
        <taxon>Streptophyta</taxon>
        <taxon>Embryophyta</taxon>
        <taxon>Tracheophyta</taxon>
        <taxon>Spermatophyta</taxon>
        <taxon>Magnoliopsida</taxon>
        <taxon>Liliopsida</taxon>
        <taxon>Poales</taxon>
        <taxon>Poaceae</taxon>
        <taxon>PACMAD clade</taxon>
        <taxon>Arundinoideae</taxon>
        <taxon>Arundineae</taxon>
        <taxon>Arundo</taxon>
    </lineage>
</organism>